<evidence type="ECO:0000313" key="11">
    <source>
        <dbReference type="Proteomes" id="UP000183376"/>
    </source>
</evidence>
<evidence type="ECO:0000256" key="2">
    <source>
        <dbReference type="ARBA" id="ARBA00022475"/>
    </source>
</evidence>
<comment type="subcellular location">
    <subcellularLocation>
        <location evidence="1">Cell membrane</location>
        <topology evidence="1">Multi-pass membrane protein</topology>
    </subcellularLocation>
</comment>
<accession>A0A1H0DHX9</accession>
<keyword evidence="5 7" id="KW-0472">Membrane</keyword>
<dbReference type="eggNOG" id="COG3610">
    <property type="taxonomic scope" value="Bacteria"/>
</dbReference>
<dbReference type="GO" id="GO:0005886">
    <property type="term" value="C:plasma membrane"/>
    <property type="evidence" value="ECO:0007669"/>
    <property type="project" value="UniProtKB-SubCell"/>
</dbReference>
<feature type="transmembrane region" description="Helical" evidence="7">
    <location>
        <begin position="209"/>
        <end position="231"/>
    </location>
</feature>
<name>A0A1H0DHX9_ALLAB</name>
<dbReference type="Proteomes" id="UP000183376">
    <property type="component" value="Chromosome I"/>
</dbReference>
<dbReference type="Pfam" id="PF12821">
    <property type="entry name" value="ThrE_2"/>
    <property type="match status" value="1"/>
</dbReference>
<keyword evidence="3 7" id="KW-0812">Transmembrane</keyword>
<dbReference type="PANTHER" id="PTHR34390:SF2">
    <property type="entry name" value="SUCCINATE TRANSPORTER SUBUNIT YJJP-RELATED"/>
    <property type="match status" value="1"/>
</dbReference>
<proteinExistence type="inferred from homology"/>
<dbReference type="STRING" id="211114.SAMN04489726_7817"/>
<dbReference type="GO" id="GO:0022857">
    <property type="term" value="F:transmembrane transporter activity"/>
    <property type="evidence" value="ECO:0007669"/>
    <property type="project" value="InterPro"/>
</dbReference>
<evidence type="ECO:0000256" key="6">
    <source>
        <dbReference type="ARBA" id="ARBA00034125"/>
    </source>
</evidence>
<keyword evidence="2" id="KW-1003">Cell membrane</keyword>
<evidence type="ECO:0000256" key="5">
    <source>
        <dbReference type="ARBA" id="ARBA00023136"/>
    </source>
</evidence>
<dbReference type="GO" id="GO:0015744">
    <property type="term" value="P:succinate transport"/>
    <property type="evidence" value="ECO:0007669"/>
    <property type="project" value="TreeGrafter"/>
</dbReference>
<protein>
    <submittedName>
        <fullName evidence="10">Uncharacterized membrane protein YjjP, DUF1212 family</fullName>
    </submittedName>
</protein>
<evidence type="ECO:0000256" key="1">
    <source>
        <dbReference type="ARBA" id="ARBA00004651"/>
    </source>
</evidence>
<feature type="transmembrane region" description="Helical" evidence="7">
    <location>
        <begin position="368"/>
        <end position="386"/>
    </location>
</feature>
<dbReference type="InterPro" id="IPR010619">
    <property type="entry name" value="ThrE-like_N"/>
</dbReference>
<feature type="transmembrane region" description="Helical" evidence="7">
    <location>
        <begin position="243"/>
        <end position="262"/>
    </location>
</feature>
<evidence type="ECO:0000256" key="7">
    <source>
        <dbReference type="SAM" id="Phobius"/>
    </source>
</evidence>
<dbReference type="InterPro" id="IPR024528">
    <property type="entry name" value="ThrE_2"/>
</dbReference>
<feature type="transmembrane region" description="Helical" evidence="7">
    <location>
        <begin position="314"/>
        <end position="335"/>
    </location>
</feature>
<keyword evidence="11" id="KW-1185">Reference proteome</keyword>
<dbReference type="Pfam" id="PF06738">
    <property type="entry name" value="ThrE"/>
    <property type="match status" value="1"/>
</dbReference>
<dbReference type="AlphaFoldDB" id="A0A1H0DHX9"/>
<evidence type="ECO:0000313" key="10">
    <source>
        <dbReference type="EMBL" id="SDN69704.1"/>
    </source>
</evidence>
<feature type="transmembrane region" description="Helical" evidence="7">
    <location>
        <begin position="167"/>
        <end position="197"/>
    </location>
</feature>
<evidence type="ECO:0000259" key="9">
    <source>
        <dbReference type="Pfam" id="PF12821"/>
    </source>
</evidence>
<feature type="domain" description="Threonine/Serine exporter ThrE" evidence="9">
    <location>
        <begin position="328"/>
        <end position="448"/>
    </location>
</feature>
<reference evidence="10 11" key="1">
    <citation type="submission" date="2016-10" db="EMBL/GenBank/DDBJ databases">
        <authorList>
            <person name="de Groot N.N."/>
        </authorList>
    </citation>
    <scope>NUCLEOTIDE SEQUENCE [LARGE SCALE GENOMIC DNA]</scope>
    <source>
        <strain evidence="10 11">DSM 44149</strain>
    </source>
</reference>
<feature type="domain" description="Threonine/serine exporter-like N-terminal" evidence="8">
    <location>
        <begin position="53"/>
        <end position="297"/>
    </location>
</feature>
<keyword evidence="4 7" id="KW-1133">Transmembrane helix</keyword>
<gene>
    <name evidence="10" type="ORF">SAMN04489726_7817</name>
</gene>
<dbReference type="eggNOG" id="COG2966">
    <property type="taxonomic scope" value="Bacteria"/>
</dbReference>
<sequence>MGVVVGLAFRAFRVRRGEGGEADQRAAGRAAIMPTMLYGPEVPDDASVHQVLDLALRIGELQMASGAGAADVTSTMLTVTNALGMPSCEVDVIFTSITICCHRGYTAAPVTTTRVVRSRSMDYTRLAEVERLVRRIARGGLSTEQARLVLDEISSAPHPYPRWVATLAWSGMAAAVAVLLGGGLLLAVIAALATALIDRIGRMVNRIALPFFFQQVIGGALATGIALGVNALQGSEGSLRPTLVIAAGIVVLLSGLSLVGAVQDAITGFNVTAAGRAMEITLMTIGLVIGVVLVLKLGVVLGSPLTVGEPIPPLLAHLPAMIAAGAATSFCFALASYATLRTLFLAGLAGAAGMASYGALMLIGTDMIVASAGAAALIGFVGGVVARRLKVSPLAIAVSGITPLLPGLTTYQALFKLTVDQDVAGGMQALFLALGIGLALAAGVVLGEYLAQPVRTGLSRLERRLAGPRFSGPLR</sequence>
<feature type="transmembrane region" description="Helical" evidence="7">
    <location>
        <begin position="342"/>
        <end position="362"/>
    </location>
</feature>
<evidence type="ECO:0000259" key="8">
    <source>
        <dbReference type="Pfam" id="PF06738"/>
    </source>
</evidence>
<dbReference type="InterPro" id="IPR050539">
    <property type="entry name" value="ThrE_Dicarb/AminoAcid_Exp"/>
</dbReference>
<comment type="similarity">
    <text evidence="6">Belongs to the ThrE exporter (TC 2.A.79) family.</text>
</comment>
<evidence type="ECO:0000256" key="4">
    <source>
        <dbReference type="ARBA" id="ARBA00022989"/>
    </source>
</evidence>
<feature type="transmembrane region" description="Helical" evidence="7">
    <location>
        <begin position="282"/>
        <end position="302"/>
    </location>
</feature>
<feature type="transmembrane region" description="Helical" evidence="7">
    <location>
        <begin position="427"/>
        <end position="451"/>
    </location>
</feature>
<dbReference type="EMBL" id="LT629701">
    <property type="protein sequence ID" value="SDN69704.1"/>
    <property type="molecule type" value="Genomic_DNA"/>
</dbReference>
<dbReference type="PANTHER" id="PTHR34390">
    <property type="entry name" value="UPF0442 PROTEIN YJJB-RELATED"/>
    <property type="match status" value="1"/>
</dbReference>
<evidence type="ECO:0000256" key="3">
    <source>
        <dbReference type="ARBA" id="ARBA00022692"/>
    </source>
</evidence>
<feature type="transmembrane region" description="Helical" evidence="7">
    <location>
        <begin position="393"/>
        <end position="415"/>
    </location>
</feature>
<organism evidence="10 11">
    <name type="scientific">Allokutzneria albata</name>
    <name type="common">Kibdelosporangium albatum</name>
    <dbReference type="NCBI Taxonomy" id="211114"/>
    <lineage>
        <taxon>Bacteria</taxon>
        <taxon>Bacillati</taxon>
        <taxon>Actinomycetota</taxon>
        <taxon>Actinomycetes</taxon>
        <taxon>Pseudonocardiales</taxon>
        <taxon>Pseudonocardiaceae</taxon>
        <taxon>Allokutzneria</taxon>
    </lineage>
</organism>